<dbReference type="Gene3D" id="3.40.50.300">
    <property type="entry name" value="P-loop containing nucleotide triphosphate hydrolases"/>
    <property type="match status" value="2"/>
</dbReference>
<dbReference type="InterPro" id="IPR038257">
    <property type="entry name" value="CRISPR-assoc_Cas3_HD_sf"/>
</dbReference>
<keyword evidence="13" id="KW-1185">Reference proteome</keyword>
<gene>
    <name evidence="12" type="ORF">J2Z53_000370</name>
</gene>
<proteinExistence type="inferred from homology"/>
<evidence type="ECO:0000256" key="1">
    <source>
        <dbReference type="ARBA" id="ARBA00006847"/>
    </source>
</evidence>
<keyword evidence="8" id="KW-0067">ATP-binding</keyword>
<evidence type="ECO:0000256" key="5">
    <source>
        <dbReference type="ARBA" id="ARBA00022741"/>
    </source>
</evidence>
<dbReference type="PROSITE" id="PS51192">
    <property type="entry name" value="HELICASE_ATP_BIND_1"/>
    <property type="match status" value="1"/>
</dbReference>
<evidence type="ECO:0000256" key="8">
    <source>
        <dbReference type="ARBA" id="ARBA00022840"/>
    </source>
</evidence>
<accession>A0ABS4EXQ9</accession>
<dbReference type="InterPro" id="IPR014001">
    <property type="entry name" value="Helicase_ATP-bd"/>
</dbReference>
<evidence type="ECO:0000259" key="11">
    <source>
        <dbReference type="PROSITE" id="PS51643"/>
    </source>
</evidence>
<comment type="similarity">
    <text evidence="2">In the central section; belongs to the CRISPR-associated helicase Cas3 family.</text>
</comment>
<dbReference type="PROSITE" id="PS51643">
    <property type="entry name" value="HD_CAS3"/>
    <property type="match status" value="1"/>
</dbReference>
<dbReference type="SUPFAM" id="SSF52540">
    <property type="entry name" value="P-loop containing nucleoside triphosphate hydrolases"/>
    <property type="match status" value="1"/>
</dbReference>
<evidence type="ECO:0000259" key="10">
    <source>
        <dbReference type="PROSITE" id="PS51192"/>
    </source>
</evidence>
<feature type="domain" description="HD Cas3-type" evidence="11">
    <location>
        <begin position="27"/>
        <end position="255"/>
    </location>
</feature>
<dbReference type="Pfam" id="PF22590">
    <property type="entry name" value="Cas3-like_C_2"/>
    <property type="match status" value="1"/>
</dbReference>
<dbReference type="EC" id="3.1.-.-" evidence="12"/>
<keyword evidence="4" id="KW-0479">Metal-binding</keyword>
<reference evidence="12 13" key="1">
    <citation type="submission" date="2021-03" db="EMBL/GenBank/DDBJ databases">
        <title>Genomic Encyclopedia of Type Strains, Phase IV (KMG-IV): sequencing the most valuable type-strain genomes for metagenomic binning, comparative biology and taxonomic classification.</title>
        <authorList>
            <person name="Goeker M."/>
        </authorList>
    </citation>
    <scope>NUCLEOTIDE SEQUENCE [LARGE SCALE GENOMIC DNA]</scope>
    <source>
        <strain evidence="12 13">DSM 3984</strain>
    </source>
</reference>
<dbReference type="InterPro" id="IPR006483">
    <property type="entry name" value="CRISPR-assoc_Cas3_HD"/>
</dbReference>
<evidence type="ECO:0000256" key="3">
    <source>
        <dbReference type="ARBA" id="ARBA00022722"/>
    </source>
</evidence>
<evidence type="ECO:0000256" key="9">
    <source>
        <dbReference type="ARBA" id="ARBA00023118"/>
    </source>
</evidence>
<keyword evidence="3" id="KW-0540">Nuclease</keyword>
<protein>
    <submittedName>
        <fullName evidence="12">CRISPR-associated endonuclease/helicase Cas3</fullName>
        <ecNumber evidence="12">3.1.-.-</ecNumber>
        <ecNumber evidence="12">3.6.4.-</ecNumber>
    </submittedName>
</protein>
<dbReference type="InterPro" id="IPR006474">
    <property type="entry name" value="Helicase_Cas3_CRISPR-ass_core"/>
</dbReference>
<dbReference type="Proteomes" id="UP000783390">
    <property type="component" value="Unassembled WGS sequence"/>
</dbReference>
<dbReference type="NCBIfam" id="TIGR01587">
    <property type="entry name" value="cas3_core"/>
    <property type="match status" value="1"/>
</dbReference>
<dbReference type="Gene3D" id="1.10.3210.30">
    <property type="match status" value="1"/>
</dbReference>
<keyword evidence="9" id="KW-0051">Antiviral defense</keyword>
<evidence type="ECO:0000256" key="4">
    <source>
        <dbReference type="ARBA" id="ARBA00022723"/>
    </source>
</evidence>
<dbReference type="InterPro" id="IPR011545">
    <property type="entry name" value="DEAD/DEAH_box_helicase_dom"/>
</dbReference>
<dbReference type="SMART" id="SM00487">
    <property type="entry name" value="DEXDc"/>
    <property type="match status" value="1"/>
</dbReference>
<dbReference type="InterPro" id="IPR054712">
    <property type="entry name" value="Cas3-like_dom"/>
</dbReference>
<dbReference type="GO" id="GO:0016787">
    <property type="term" value="F:hydrolase activity"/>
    <property type="evidence" value="ECO:0007669"/>
    <property type="project" value="UniProtKB-KW"/>
</dbReference>
<comment type="similarity">
    <text evidence="1">In the N-terminal section; belongs to the CRISPR-associated nuclease Cas3-HD family.</text>
</comment>
<evidence type="ECO:0000256" key="2">
    <source>
        <dbReference type="ARBA" id="ARBA00009046"/>
    </source>
</evidence>
<dbReference type="RefSeq" id="WP_209795519.1">
    <property type="nucleotide sequence ID" value="NZ_JAGGJZ010000001.1"/>
</dbReference>
<keyword evidence="5" id="KW-0547">Nucleotide-binding</keyword>
<organism evidence="12 13">
    <name type="scientific">Clostridium moniliforme</name>
    <dbReference type="NCBI Taxonomy" id="39489"/>
    <lineage>
        <taxon>Bacteria</taxon>
        <taxon>Bacillati</taxon>
        <taxon>Bacillota</taxon>
        <taxon>Clostridia</taxon>
        <taxon>Eubacteriales</taxon>
        <taxon>Clostridiaceae</taxon>
        <taxon>Clostridium</taxon>
    </lineage>
</organism>
<dbReference type="InterPro" id="IPR027417">
    <property type="entry name" value="P-loop_NTPase"/>
</dbReference>
<dbReference type="NCBIfam" id="TIGR01596">
    <property type="entry name" value="cas3_HD"/>
    <property type="match status" value="1"/>
</dbReference>
<evidence type="ECO:0000313" key="13">
    <source>
        <dbReference type="Proteomes" id="UP000783390"/>
    </source>
</evidence>
<dbReference type="CDD" id="cd09641">
    <property type="entry name" value="Cas3''_I"/>
    <property type="match status" value="1"/>
</dbReference>
<name>A0ABS4EXQ9_9CLOT</name>
<keyword evidence="7" id="KW-0347">Helicase</keyword>
<dbReference type="EC" id="3.6.4.-" evidence="12"/>
<dbReference type="Pfam" id="PF00270">
    <property type="entry name" value="DEAD"/>
    <property type="match status" value="1"/>
</dbReference>
<evidence type="ECO:0000313" key="12">
    <source>
        <dbReference type="EMBL" id="MBP1888791.1"/>
    </source>
</evidence>
<comment type="caution">
    <text evidence="12">The sequence shown here is derived from an EMBL/GenBank/DDBJ whole genome shotgun (WGS) entry which is preliminary data.</text>
</comment>
<evidence type="ECO:0000256" key="6">
    <source>
        <dbReference type="ARBA" id="ARBA00022801"/>
    </source>
</evidence>
<dbReference type="GO" id="GO:0004519">
    <property type="term" value="F:endonuclease activity"/>
    <property type="evidence" value="ECO:0007669"/>
    <property type="project" value="UniProtKB-KW"/>
</dbReference>
<sequence>MYIDLIDKFNIEDLIKEDYKILAHINEEKNDETLSCHINLCKKYFKKILVDKDLNNIFSNFENIFLKECSNDEKDFFKEMLISIITMHDIGKINPIFQKKKMNNKLDVEISKNIDDSKHSIYSSIIYIDYYFKRALELKKAGLITKENYYKFLALILLNSYIISRHHSGLDSMKEFINKLLENFNKDKIDRTKSIINPVYFEILNLSEGKIDKLYKRYNEFKNTLSEDDSKFIAEITIYTYVRFMLSILIACDYYGTSEYMSGTKIKNIGKIDNINTFYDDFKNGEIYKSIRKYEKEEYSKDKDLSNVSNINILRTEMFLDAEKELEKNLDKNIFYLEAPTGSGKSNVANNLAFKLLEKDKKLNKIYYVYPFNTLVEQNISILEEIYKNNEEVLNNISVINSLFPIKIQNNKKVKENEEQSFESFEKALLNREFLNYPMILTTHVSLFSYMFGSRKEDIFPFHQVANSVIILDEIQSYKNKIWREIIEFLNGFSKILNIKIIIMSATLPNLNDLIMGESISHSLINNRGKYFNNKLFKDRVKINYDLIRDKEDVNEENVFNDLVEKIKEYKCKRILVEFIKKSSAYKFFDRLKEEKEFGEINSEVRLLTGDDNSVEREKIINEIKGNKKKKVDGLKDVILVATQVIEAGVDIDMDIGFKDYSIFDSEEQFLGRINRSCLKEDSIVYFFNLDAATAIYKEDVRNNDDVTLKNKEIREILVTKDFPKYFKKINVKLLNNTSRYNELNTESFFKEEVGNLNFKKIEEKMKLIDDDKNDIQIFLNYKLEKENNSGNKEEIVGKAVWYEYRDLLMNNSIGFAEKKVKLSEVKAKMNYFIYRIRTKDSFNYNDRIGELLYIEDGNEYFDEDGKLNKEKFESKIGEFI</sequence>
<dbReference type="EMBL" id="JAGGJZ010000001">
    <property type="protein sequence ID" value="MBP1888791.1"/>
    <property type="molecule type" value="Genomic_DNA"/>
</dbReference>
<evidence type="ECO:0000256" key="7">
    <source>
        <dbReference type="ARBA" id="ARBA00022806"/>
    </source>
</evidence>
<feature type="domain" description="Helicase ATP-binding" evidence="10">
    <location>
        <begin position="326"/>
        <end position="526"/>
    </location>
</feature>
<keyword evidence="12" id="KW-0255">Endonuclease</keyword>
<keyword evidence="6 12" id="KW-0378">Hydrolase</keyword>